<name>J3PK13_GAET3</name>
<dbReference type="EnsemblFungi" id="EJT68572">
    <property type="protein sequence ID" value="EJT68572"/>
    <property type="gene ID" value="GGTG_13858"/>
</dbReference>
<evidence type="ECO:0000313" key="1">
    <source>
        <dbReference type="EMBL" id="EJT68572.1"/>
    </source>
</evidence>
<accession>J3PK13</accession>
<proteinExistence type="predicted"/>
<dbReference type="RefSeq" id="XP_009230044.1">
    <property type="nucleotide sequence ID" value="XM_009231780.1"/>
</dbReference>
<sequence>MLRPLTRDGFTVKAQENVGDWQTKDIFRSGVTIVRIVERRTSKMLNLQNKLLHINYI</sequence>
<gene>
    <name evidence="2" type="primary">20354316</name>
    <name evidence="1" type="ORF">GGTG_13858</name>
</gene>
<dbReference type="AlphaFoldDB" id="J3PK13"/>
<dbReference type="HOGENOM" id="CLU_2996613_0_0_1"/>
<reference evidence="2" key="4">
    <citation type="journal article" date="2015" name="G3 (Bethesda)">
        <title>Genome sequences of three phytopathogenic species of the Magnaporthaceae family of fungi.</title>
        <authorList>
            <person name="Okagaki L.H."/>
            <person name="Nunes C.C."/>
            <person name="Sailsbery J."/>
            <person name="Clay B."/>
            <person name="Brown D."/>
            <person name="John T."/>
            <person name="Oh Y."/>
            <person name="Young N."/>
            <person name="Fitzgerald M."/>
            <person name="Haas B.J."/>
            <person name="Zeng Q."/>
            <person name="Young S."/>
            <person name="Adiconis X."/>
            <person name="Fan L."/>
            <person name="Levin J.Z."/>
            <person name="Mitchell T.K."/>
            <person name="Okubara P.A."/>
            <person name="Farman M.L."/>
            <person name="Kohn L.M."/>
            <person name="Birren B."/>
            <person name="Ma L.-J."/>
            <person name="Dean R.A."/>
        </authorList>
    </citation>
    <scope>NUCLEOTIDE SEQUENCE</scope>
    <source>
        <strain evidence="2">R3-111a-1</strain>
    </source>
</reference>
<protein>
    <submittedName>
        <fullName evidence="1 2">Uncharacterized protein</fullName>
    </submittedName>
</protein>
<dbReference type="EMBL" id="GL385460">
    <property type="protein sequence ID" value="EJT68572.1"/>
    <property type="molecule type" value="Genomic_DNA"/>
</dbReference>
<dbReference type="GeneID" id="20354316"/>
<dbReference type="VEuPathDB" id="FungiDB:GGTG_13858"/>
<reference evidence="2" key="5">
    <citation type="submission" date="2018-04" db="UniProtKB">
        <authorList>
            <consortium name="EnsemblFungi"/>
        </authorList>
    </citation>
    <scope>IDENTIFICATION</scope>
    <source>
        <strain evidence="2">R3-111a-1</strain>
    </source>
</reference>
<dbReference type="Proteomes" id="UP000006039">
    <property type="component" value="Unassembled WGS sequence"/>
</dbReference>
<reference evidence="1" key="3">
    <citation type="submission" date="2010-09" db="EMBL/GenBank/DDBJ databases">
        <title>Annotation of Gaeumannomyces graminis var. tritici R3-111a-1.</title>
        <authorList>
            <consortium name="The Broad Institute Genome Sequencing Platform"/>
            <person name="Ma L.-J."/>
            <person name="Dead R."/>
            <person name="Young S.K."/>
            <person name="Zeng Q."/>
            <person name="Gargeya S."/>
            <person name="Fitzgerald M."/>
            <person name="Haas B."/>
            <person name="Abouelleil A."/>
            <person name="Alvarado L."/>
            <person name="Arachchi H.M."/>
            <person name="Berlin A."/>
            <person name="Brown A."/>
            <person name="Chapman S.B."/>
            <person name="Chen Z."/>
            <person name="Dunbar C."/>
            <person name="Freedman E."/>
            <person name="Gearin G."/>
            <person name="Gellesch M."/>
            <person name="Goldberg J."/>
            <person name="Griggs A."/>
            <person name="Gujja S."/>
            <person name="Heiman D."/>
            <person name="Howarth C."/>
            <person name="Larson L."/>
            <person name="Lui A."/>
            <person name="MacDonald P.J.P."/>
            <person name="Mehta T."/>
            <person name="Montmayeur A."/>
            <person name="Murphy C."/>
            <person name="Neiman D."/>
            <person name="Pearson M."/>
            <person name="Priest M."/>
            <person name="Roberts A."/>
            <person name="Saif S."/>
            <person name="Shea T."/>
            <person name="Shenoy N."/>
            <person name="Sisk P."/>
            <person name="Stolte C."/>
            <person name="Sykes S."/>
            <person name="Yandava C."/>
            <person name="Wortman J."/>
            <person name="Nusbaum C."/>
            <person name="Birren B."/>
        </authorList>
    </citation>
    <scope>NUCLEOTIDE SEQUENCE</scope>
    <source>
        <strain evidence="1">R3-111a-1</strain>
    </source>
</reference>
<reference evidence="3" key="1">
    <citation type="submission" date="2010-07" db="EMBL/GenBank/DDBJ databases">
        <title>The genome sequence of Gaeumannomyces graminis var. tritici strain R3-111a-1.</title>
        <authorList>
            <consortium name="The Broad Institute Genome Sequencing Platform"/>
            <person name="Ma L.-J."/>
            <person name="Dead R."/>
            <person name="Young S."/>
            <person name="Zeng Q."/>
            <person name="Koehrsen M."/>
            <person name="Alvarado L."/>
            <person name="Berlin A."/>
            <person name="Chapman S.B."/>
            <person name="Chen Z."/>
            <person name="Freedman E."/>
            <person name="Gellesch M."/>
            <person name="Goldberg J."/>
            <person name="Griggs A."/>
            <person name="Gujja S."/>
            <person name="Heilman E.R."/>
            <person name="Heiman D."/>
            <person name="Hepburn T."/>
            <person name="Howarth C."/>
            <person name="Jen D."/>
            <person name="Larson L."/>
            <person name="Mehta T."/>
            <person name="Neiman D."/>
            <person name="Pearson M."/>
            <person name="Roberts A."/>
            <person name="Saif S."/>
            <person name="Shea T."/>
            <person name="Shenoy N."/>
            <person name="Sisk P."/>
            <person name="Stolte C."/>
            <person name="Sykes S."/>
            <person name="Walk T."/>
            <person name="White J."/>
            <person name="Yandava C."/>
            <person name="Haas B."/>
            <person name="Nusbaum C."/>
            <person name="Birren B."/>
        </authorList>
    </citation>
    <scope>NUCLEOTIDE SEQUENCE [LARGE SCALE GENOMIC DNA]</scope>
    <source>
        <strain evidence="3">R3-111a-1</strain>
    </source>
</reference>
<evidence type="ECO:0000313" key="3">
    <source>
        <dbReference type="Proteomes" id="UP000006039"/>
    </source>
</evidence>
<reference evidence="1" key="2">
    <citation type="submission" date="2010-07" db="EMBL/GenBank/DDBJ databases">
        <authorList>
            <consortium name="The Broad Institute Genome Sequencing Platform"/>
            <consortium name="Broad Institute Genome Sequencing Center for Infectious Disease"/>
            <person name="Ma L.-J."/>
            <person name="Dead R."/>
            <person name="Young S."/>
            <person name="Zeng Q."/>
            <person name="Koehrsen M."/>
            <person name="Alvarado L."/>
            <person name="Berlin A."/>
            <person name="Chapman S.B."/>
            <person name="Chen Z."/>
            <person name="Freedman E."/>
            <person name="Gellesch M."/>
            <person name="Goldberg J."/>
            <person name="Griggs A."/>
            <person name="Gujja S."/>
            <person name="Heilman E.R."/>
            <person name="Heiman D."/>
            <person name="Hepburn T."/>
            <person name="Howarth C."/>
            <person name="Jen D."/>
            <person name="Larson L."/>
            <person name="Mehta T."/>
            <person name="Neiman D."/>
            <person name="Pearson M."/>
            <person name="Roberts A."/>
            <person name="Saif S."/>
            <person name="Shea T."/>
            <person name="Shenoy N."/>
            <person name="Sisk P."/>
            <person name="Stolte C."/>
            <person name="Sykes S."/>
            <person name="Walk T."/>
            <person name="White J."/>
            <person name="Yandava C."/>
            <person name="Haas B."/>
            <person name="Nusbaum C."/>
            <person name="Birren B."/>
        </authorList>
    </citation>
    <scope>NUCLEOTIDE SEQUENCE</scope>
    <source>
        <strain evidence="1">R3-111a-1</strain>
    </source>
</reference>
<keyword evidence="3" id="KW-1185">Reference proteome</keyword>
<organism evidence="1">
    <name type="scientific">Gaeumannomyces tritici (strain R3-111a-1)</name>
    <name type="common">Wheat and barley take-all root rot fungus</name>
    <name type="synonym">Gaeumannomyces graminis var. tritici</name>
    <dbReference type="NCBI Taxonomy" id="644352"/>
    <lineage>
        <taxon>Eukaryota</taxon>
        <taxon>Fungi</taxon>
        <taxon>Dikarya</taxon>
        <taxon>Ascomycota</taxon>
        <taxon>Pezizomycotina</taxon>
        <taxon>Sordariomycetes</taxon>
        <taxon>Sordariomycetidae</taxon>
        <taxon>Magnaporthales</taxon>
        <taxon>Magnaporthaceae</taxon>
        <taxon>Gaeumannomyces</taxon>
    </lineage>
</organism>
<evidence type="ECO:0000313" key="2">
    <source>
        <dbReference type="EnsemblFungi" id="EJT68572"/>
    </source>
</evidence>